<gene>
    <name evidence="1" type="ORF">AAFP32_14595</name>
</gene>
<dbReference type="EMBL" id="CP158281">
    <property type="protein sequence ID" value="XBV88774.1"/>
    <property type="molecule type" value="Genomic_DNA"/>
</dbReference>
<name>A0AAU7ULV4_9MICO</name>
<reference evidence="1" key="1">
    <citation type="submission" date="2024-06" db="EMBL/GenBank/DDBJ databases">
        <title>Brevibacterium koreense sp. nov., isolated from jogae-jeotgal, a Korean fermented seafood.</title>
        <authorList>
            <person name="Whon T.W."/>
            <person name="Nam S."/>
            <person name="Kim Y."/>
        </authorList>
    </citation>
    <scope>NUCLEOTIDE SEQUENCE</scope>
    <source>
        <strain evidence="1">CBA3109</strain>
    </source>
</reference>
<proteinExistence type="predicted"/>
<protein>
    <submittedName>
        <fullName evidence="1">Uncharacterized protein</fullName>
    </submittedName>
</protein>
<dbReference type="AlphaFoldDB" id="A0AAU7ULV4"/>
<accession>A0AAU7ULV4</accession>
<dbReference type="RefSeq" id="WP_350269752.1">
    <property type="nucleotide sequence ID" value="NZ_CP158281.1"/>
</dbReference>
<dbReference type="KEGG" id="bkr:AAFP32_14595"/>
<evidence type="ECO:0000313" key="1">
    <source>
        <dbReference type="EMBL" id="XBV88774.1"/>
    </source>
</evidence>
<sequence length="275" mass="30156">MSDNRSAIPADWRDAFAPLAEAAPHSHTPVALGFELVQVIPRTWFEAQHSVLLDKDDVTPGANPSLAIRPLMLSESGNWVKKTLTWRTIDRMARQFDIDPAHQEWFTQLAGLRTRGKTDFTPDGAPYHLGDFRTPLLWDHFTQGKKLGIEFVGINPAMTIRIGHSAKAAIDIRCSQNRLQVPNAQAVLTVGSRGQASRPIPDGWAHLHPRSGSCWASAGHLSTATLVCCLMRPRYDGPTCRRPVICRRAHVGMKHPGWPASVNASSNGSNANLAG</sequence>
<organism evidence="1">
    <name type="scientific">Brevibacterium koreense</name>
    <dbReference type="NCBI Taxonomy" id="3140787"/>
    <lineage>
        <taxon>Bacteria</taxon>
        <taxon>Bacillati</taxon>
        <taxon>Actinomycetota</taxon>
        <taxon>Actinomycetes</taxon>
        <taxon>Micrococcales</taxon>
        <taxon>Brevibacteriaceae</taxon>
        <taxon>Brevibacterium</taxon>
    </lineage>
</organism>